<accession>A0A7H0IN83</accession>
<protein>
    <submittedName>
        <fullName evidence="1">Uncharacterized protein</fullName>
    </submittedName>
</protein>
<name>A0A7H0IN83_9ACTN</name>
<dbReference type="RefSeq" id="WP_187751174.1">
    <property type="nucleotide sequence ID" value="NZ_CP060828.1"/>
</dbReference>
<dbReference type="AlphaFoldDB" id="A0A7H0IN83"/>
<dbReference type="Proteomes" id="UP000516052">
    <property type="component" value="Chromosome"/>
</dbReference>
<sequence length="60" mass="6287">MGGRRLSPAESVRALGEAIDVIRRGIRAADERGALRGDGAYYQVKGAERGPAPARDVPGP</sequence>
<proteinExistence type="predicted"/>
<gene>
    <name evidence="1" type="ORF">IAG44_35545</name>
</gene>
<dbReference type="KEGG" id="sroi:IAG44_35545"/>
<evidence type="ECO:0000313" key="2">
    <source>
        <dbReference type="Proteomes" id="UP000516052"/>
    </source>
</evidence>
<dbReference type="EMBL" id="CP060828">
    <property type="protein sequence ID" value="QNP74249.1"/>
    <property type="molecule type" value="Genomic_DNA"/>
</dbReference>
<organism evidence="1 2">
    <name type="scientific">Streptomyces roseirectus</name>
    <dbReference type="NCBI Taxonomy" id="2768066"/>
    <lineage>
        <taxon>Bacteria</taxon>
        <taxon>Bacillati</taxon>
        <taxon>Actinomycetota</taxon>
        <taxon>Actinomycetes</taxon>
        <taxon>Kitasatosporales</taxon>
        <taxon>Streptomycetaceae</taxon>
        <taxon>Streptomyces</taxon>
    </lineage>
</organism>
<reference evidence="1 2" key="1">
    <citation type="submission" date="2020-08" db="EMBL/GenBank/DDBJ databases">
        <title>A novel species.</title>
        <authorList>
            <person name="Gao J."/>
        </authorList>
    </citation>
    <scope>NUCLEOTIDE SEQUENCE [LARGE SCALE GENOMIC DNA]</scope>
    <source>
        <strain evidence="1 2">CRXT-G-22</strain>
    </source>
</reference>
<evidence type="ECO:0000313" key="1">
    <source>
        <dbReference type="EMBL" id="QNP74249.1"/>
    </source>
</evidence>
<keyword evidence="2" id="KW-1185">Reference proteome</keyword>